<dbReference type="InterPro" id="IPR036526">
    <property type="entry name" value="C-N_Hydrolase_sf"/>
</dbReference>
<evidence type="ECO:0000313" key="3">
    <source>
        <dbReference type="EMBL" id="GGN99955.1"/>
    </source>
</evidence>
<dbReference type="InterPro" id="IPR001110">
    <property type="entry name" value="UPF0012_CS"/>
</dbReference>
<keyword evidence="3" id="KW-0012">Acyltransferase</keyword>
<comment type="caution">
    <text evidence="3">The sequence shown here is derived from an EMBL/GenBank/DDBJ whole genome shotgun (WGS) entry which is preliminary data.</text>
</comment>
<reference evidence="4" key="1">
    <citation type="journal article" date="2019" name="Int. J. Syst. Evol. Microbiol.">
        <title>The Global Catalogue of Microorganisms (GCM) 10K type strain sequencing project: providing services to taxonomists for standard genome sequencing and annotation.</title>
        <authorList>
            <consortium name="The Broad Institute Genomics Platform"/>
            <consortium name="The Broad Institute Genome Sequencing Center for Infectious Disease"/>
            <person name="Wu L."/>
            <person name="Ma J."/>
        </authorList>
    </citation>
    <scope>NUCLEOTIDE SEQUENCE [LARGE SCALE GENOMIC DNA]</scope>
    <source>
        <strain evidence="4">CGMCC 4.7329</strain>
    </source>
</reference>
<dbReference type="SUPFAM" id="SSF56317">
    <property type="entry name" value="Carbon-nitrogen hydrolase"/>
    <property type="match status" value="1"/>
</dbReference>
<dbReference type="InterPro" id="IPR003010">
    <property type="entry name" value="C-N_Hydrolase"/>
</dbReference>
<feature type="domain" description="CN hydrolase" evidence="2">
    <location>
        <begin position="1"/>
        <end position="210"/>
    </location>
</feature>
<dbReference type="Pfam" id="PF00795">
    <property type="entry name" value="CN_hydrolase"/>
    <property type="match status" value="1"/>
</dbReference>
<evidence type="ECO:0000259" key="2">
    <source>
        <dbReference type="PROSITE" id="PS50263"/>
    </source>
</evidence>
<sequence length="238" mass="24859">MVVFPEATMAHFGVRLADVAQPLDGPWAQAVAELAQAHDVLIAVGMFTPAGTRVRNTVLLTGRGYHLGYDKIHLYDAFGYRESATVAPGSDCVTVTVNDVVLGVATCYDIRFPPLFQRLADSGASAILLPTSWGAGEGKAAQWEVLVRARALDAGAWVLGCDQADPAGVGVAVDPSAPTGIGHSLIVDPFGRVYGELDAAPGLLVVDVDTAVPLRARAATGVLANRASHAFRTDETPT</sequence>
<keyword evidence="3" id="KW-0808">Transferase</keyword>
<comment type="similarity">
    <text evidence="1">Belongs to the carbon-nitrogen hydrolase superfamily. NIT1/NIT2 family.</text>
</comment>
<evidence type="ECO:0000313" key="4">
    <source>
        <dbReference type="Proteomes" id="UP000658127"/>
    </source>
</evidence>
<dbReference type="EMBL" id="BMNE01000014">
    <property type="protein sequence ID" value="GGN99955.1"/>
    <property type="molecule type" value="Genomic_DNA"/>
</dbReference>
<gene>
    <name evidence="3" type="ORF">GCM10011610_68380</name>
</gene>
<dbReference type="Gene3D" id="3.60.110.10">
    <property type="entry name" value="Carbon-nitrogen hydrolase"/>
    <property type="match status" value="1"/>
</dbReference>
<proteinExistence type="inferred from homology"/>
<dbReference type="Proteomes" id="UP000658127">
    <property type="component" value="Unassembled WGS sequence"/>
</dbReference>
<dbReference type="PROSITE" id="PS01227">
    <property type="entry name" value="UPF0012"/>
    <property type="match status" value="1"/>
</dbReference>
<keyword evidence="4" id="KW-1185">Reference proteome</keyword>
<dbReference type="PROSITE" id="PS50263">
    <property type="entry name" value="CN_HYDROLASE"/>
    <property type="match status" value="1"/>
</dbReference>
<dbReference type="PANTHER" id="PTHR23088:SF27">
    <property type="entry name" value="DEAMINATED GLUTATHIONE AMIDASE"/>
    <property type="match status" value="1"/>
</dbReference>
<organism evidence="3 4">
    <name type="scientific">Nocardia rhizosphaerihabitans</name>
    <dbReference type="NCBI Taxonomy" id="1691570"/>
    <lineage>
        <taxon>Bacteria</taxon>
        <taxon>Bacillati</taxon>
        <taxon>Actinomycetota</taxon>
        <taxon>Actinomycetes</taxon>
        <taxon>Mycobacteriales</taxon>
        <taxon>Nocardiaceae</taxon>
        <taxon>Nocardia</taxon>
    </lineage>
</organism>
<dbReference type="PANTHER" id="PTHR23088">
    <property type="entry name" value="NITRILASE-RELATED"/>
    <property type="match status" value="1"/>
</dbReference>
<accession>A0ABQ2L2D4</accession>
<evidence type="ECO:0000256" key="1">
    <source>
        <dbReference type="ARBA" id="ARBA00010613"/>
    </source>
</evidence>
<protein>
    <submittedName>
        <fullName evidence="3">Apolipoprotein acyltransferase</fullName>
    </submittedName>
</protein>
<dbReference type="GO" id="GO:0016746">
    <property type="term" value="F:acyltransferase activity"/>
    <property type="evidence" value="ECO:0007669"/>
    <property type="project" value="UniProtKB-KW"/>
</dbReference>
<name>A0ABQ2L2D4_9NOCA</name>